<evidence type="ECO:0000256" key="2">
    <source>
        <dbReference type="SAM" id="SignalP"/>
    </source>
</evidence>
<reference evidence="3" key="1">
    <citation type="submission" date="2008-06" db="EMBL/GenBank/DDBJ databases">
        <authorList>
            <person name="Lorenzi H."/>
            <person name="Inman J."/>
            <person name="Miller J."/>
            <person name="Schobel S."/>
            <person name="Amedeo P."/>
            <person name="Caler E.V."/>
            <person name="da Silva J."/>
        </authorList>
    </citation>
    <scope>NUCLEOTIDE SEQUENCE [LARGE SCALE GENOMIC DNA]</scope>
    <source>
        <strain evidence="3">RN66</strain>
    </source>
</reference>
<keyword evidence="2" id="KW-0732">Signal</keyword>
<dbReference type="AlphaFoldDB" id="B6A9J2"/>
<feature type="signal peptide" evidence="2">
    <location>
        <begin position="1"/>
        <end position="20"/>
    </location>
</feature>
<protein>
    <submittedName>
        <fullName evidence="3">Uncharacterized protein</fullName>
    </submittedName>
</protein>
<sequence>MAQLKSLLLALATFLPICKSLPLSNNFGYDHFKIVDNLHGLHDAADLLECSKYEQYAFFPIVEFSRNDSNFSVKPLTSVLLSSQFFAIVEAIAGTSGNFIKDSIVGPSIARAIDSIKEMDLELLVGTLNNIDTSHQKQIFLACQYGTYPNLNNYFRNNFCEYLGFRQEEKHISISEGKICNYLKINFLNYKEHKYFNTVGSLTVPILNTKYRSDIPARLLGNLDFINNNYYGNTPSYPILSKEFDLLPYINFGFDLLDTSNNKYWGLIRLIPPKSFWEKDLAIGLLKVQSNTESQDISNITTLEMNDIQTCTKYEQPSLYTESDTYIVMESLLSSNITVNKNLISYIKINMAKVEKCSGGWNIILYFKKKVDIVAAKINMIDKFKVLQYNQSYEDDSNTQYNYQYYTKLPCERLGVAYFIVMKDNDNKYIKYSFTCDKTLINTTFPILEILKNVIVDKFTNQKNIGKHLYIYLLQILSFSFKTVMNIIVIFIYIAILLLIIYIVLLILKKFNFSIIENLYIMEEISQTNLKVINGQLINTQMVQYTISNDLLPNLDIDGEDPNFSLQSSYISIPGNQSTSLTNTDLISAESNIRPNSRLDNYSSSPSTFTSISFTSFIFI</sequence>
<dbReference type="EMBL" id="DS989726">
    <property type="protein sequence ID" value="EEA04883.1"/>
    <property type="molecule type" value="Genomic_DNA"/>
</dbReference>
<dbReference type="RefSeq" id="XP_002139232.1">
    <property type="nucleotide sequence ID" value="XM_002139196.1"/>
</dbReference>
<keyword evidence="1" id="KW-1133">Transmembrane helix</keyword>
<gene>
    <name evidence="3" type="ORF">CMU_039520</name>
</gene>
<dbReference type="OrthoDB" id="342354at2759"/>
<proteinExistence type="predicted"/>
<organism evidence="3 4">
    <name type="scientific">Cryptosporidium muris (strain RN66)</name>
    <dbReference type="NCBI Taxonomy" id="441375"/>
    <lineage>
        <taxon>Eukaryota</taxon>
        <taxon>Sar</taxon>
        <taxon>Alveolata</taxon>
        <taxon>Apicomplexa</taxon>
        <taxon>Conoidasida</taxon>
        <taxon>Coccidia</taxon>
        <taxon>Eucoccidiorida</taxon>
        <taxon>Eimeriorina</taxon>
        <taxon>Cryptosporidiidae</taxon>
        <taxon>Cryptosporidium</taxon>
    </lineage>
</organism>
<dbReference type="GeneID" id="6994387"/>
<accession>B6A9J2</accession>
<evidence type="ECO:0000313" key="4">
    <source>
        <dbReference type="Proteomes" id="UP000001460"/>
    </source>
</evidence>
<evidence type="ECO:0000313" key="3">
    <source>
        <dbReference type="EMBL" id="EEA04883.1"/>
    </source>
</evidence>
<name>B6A9J2_CRYMR</name>
<dbReference type="Proteomes" id="UP000001460">
    <property type="component" value="Unassembled WGS sequence"/>
</dbReference>
<evidence type="ECO:0000256" key="1">
    <source>
        <dbReference type="SAM" id="Phobius"/>
    </source>
</evidence>
<feature type="chain" id="PRO_5002842175" evidence="2">
    <location>
        <begin position="21"/>
        <end position="620"/>
    </location>
</feature>
<keyword evidence="4" id="KW-1185">Reference proteome</keyword>
<keyword evidence="1" id="KW-0472">Membrane</keyword>
<dbReference type="VEuPathDB" id="CryptoDB:CMU_039520"/>
<keyword evidence="1" id="KW-0812">Transmembrane</keyword>
<feature type="transmembrane region" description="Helical" evidence="1">
    <location>
        <begin position="484"/>
        <end position="508"/>
    </location>
</feature>